<organism evidence="6 7">
    <name type="scientific">Danaus chrysippus</name>
    <name type="common">African queen</name>
    <dbReference type="NCBI Taxonomy" id="151541"/>
    <lineage>
        <taxon>Eukaryota</taxon>
        <taxon>Metazoa</taxon>
        <taxon>Ecdysozoa</taxon>
        <taxon>Arthropoda</taxon>
        <taxon>Hexapoda</taxon>
        <taxon>Insecta</taxon>
        <taxon>Pterygota</taxon>
        <taxon>Neoptera</taxon>
        <taxon>Endopterygota</taxon>
        <taxon>Lepidoptera</taxon>
        <taxon>Glossata</taxon>
        <taxon>Ditrysia</taxon>
        <taxon>Papilionoidea</taxon>
        <taxon>Nymphalidae</taxon>
        <taxon>Danainae</taxon>
        <taxon>Danaini</taxon>
        <taxon>Danaina</taxon>
        <taxon>Danaus</taxon>
        <taxon>Anosia</taxon>
    </lineage>
</organism>
<evidence type="ECO:0000256" key="1">
    <source>
        <dbReference type="RuleBase" id="RU367090"/>
    </source>
</evidence>
<dbReference type="Pfam" id="PF22958">
    <property type="entry name" value="Ltn1_1st"/>
    <property type="match status" value="1"/>
</dbReference>
<comment type="caution">
    <text evidence="6">The sequence shown here is derived from an EMBL/GenBank/DDBJ whole genome shotgun (WGS) entry which is preliminary data.</text>
</comment>
<feature type="region of interest" description="Disordered" evidence="3">
    <location>
        <begin position="1"/>
        <end position="23"/>
    </location>
</feature>
<comment type="similarity">
    <text evidence="1">Belongs to the LTN1 family.</text>
</comment>
<comment type="function">
    <text evidence="1">E3 ubiquitin-protein ligase. Component of the ribosome quality control complex (RQC), a ribosome-associated complex that mediates ubiquitination and extraction of incompletely synthesized nascent chains for proteasomal degradation.</text>
</comment>
<feature type="domain" description="E3 ubiquitin-protein ligase listerin N-terminal" evidence="4">
    <location>
        <begin position="64"/>
        <end position="374"/>
    </location>
</feature>
<sequence length="1704" mass="193356">MGGKTKQSQRTKNNVRPSSSGRSAEILSNSLKLDSSYIITGSGKVLPALFPTLTTTPIDQGLSPEYAVCFKKFHKKDPVTKTKALQELTELVKNGDKEEVVSALPSWANIYQTLTVDGDRQVRETAQICHSAVISTCGRRVAPILRRILPAWLLASVDDHGPAQTAALNSLQNTFPDGKLAEAISFCKSEILSLLIDNLTGNAEAMLSNKVEDVEERGMQVSRLLGCSLLALKAVLLKLTEHLQNIEQLEEQLDWLREQLEHLLGNNTFWKLATHESQHVRYSWYSCMGTLWSVYPRAPPPSHSRRLLKALTNKPESGASPWTAMLMIANTHPNWHEWLDKKDLLVKRMIGVLENGGGGECRVLCESLRGLLSSLPRDMKTRDFWSTFFDAAFKGLKNKNLLSSRSERQWWISNIAECMKYVSEQNDDWVVEVITGVHRTWLELIATIQDKLTRTNMIKHSATQMAILVKNWLQHSKEFNNEKYDQLIRNYWQNIGSTIASQIDKMSFEECDIKNSIEYHTLMLKSLKTGYNEDNKQQRCIKFADEDDKTEKETIKMDLDERLQERFEHNLYEIVDSTCCGYFNFAQTKQVSRSVFPALQTLLNEFECERLFQSLARHFDCQNIFGFYDKVLKSWLSGDTMRCKDLVDVMFTLAKYLNEAELEAMYDSFQQFPPQVVEWCLSPSLSLSRESSSVGARWLRGPVCEAAVVGLSRRPEDPSARELLLECMTVNKDGELPVSESTASCVLRVLSSSMCSPPPLHVSSLVSSLLLSLHTTLLTDRCQQLVLTMFELVLKHPNSSSLRSSLLDCVCVLGRESSSEALRRARNWLYHDIEELNMSRIEHVASLCPYVLLPSESIPTDTSYLSSLTRVLTDDQLRPTVPLEVFALRCDCIFGNINCPIEDDNDVIKTIVTTSDMDHAELSKMDLMVHVYKSLFRSFFIQAIVTRHADVMADVFFREQYALCLYEYVIIKTLFDRYAFWCHYEIIYDTKNRMDVVLDDIFTKTPYKHKASLLIYLSEQAASKGYYWSYATRLFDDKVKEYVKMNPDNEPICEDEKEVRVEAELAKEVLDSMCIDKLKDIMTGNGFFHSLQAERGGVQRTRYMVMLRSVFAAHTHEPDVLRAALSSGWGATHTPVDLYYTHNHVMLYERELLTAPWSQIISNASIVDFLTECVERGWDLSAAEWDFTTITLCSLITSLRNSAEGWEATKVSVLARPVLQLLSSVSSFINQLPRRCVLEQPAPHVAALITEWKDIFLPDINKNLFEMIVIVLKSADDHMTSSRVSTISSLITATKHMDYKYVKRTSDTELKNIASVAIRVLDRMTHHAYKYLAFYTLDLISKHMVLDDAEKLAEWSARSDDSPRPEFSLCYYDETLVRLQEMVDAALEHVDGVCGSRVVWLSAGARVSCSLLLLAAAVLRHAAAARTDLAHMYIELFRENKYAEWWMQTTLKLLPPEVAAYALEETDALPDHCLKDFEVLPELNVYGWCNGRTVSRLSCWVLTATLGGSGAGGARGWSLASPRTARALQRLVPAAITPPLVRTHLTQLRERAGELAGAKVAIRWQRGEVRCVLELEERELELTVRFAPSHPLALPYVSTPPNSPAPDTHWIVLYLAYQNGTLLNALKMWMSAVTARVESSPQCYICYCRMHPASGRLPTVPCHQCRNKFHSPCLVSSHNNKTITQPNNVKEITSEIKVSHNTIM</sequence>
<dbReference type="InterPro" id="IPR039795">
    <property type="entry name" value="LTN1/Rkr1"/>
</dbReference>
<gene>
    <name evidence="6" type="ORF">DCHRY22_LOCUS1342</name>
</gene>
<dbReference type="EC" id="2.3.2.27" evidence="1"/>
<evidence type="ECO:0000313" key="7">
    <source>
        <dbReference type="Proteomes" id="UP000789524"/>
    </source>
</evidence>
<keyword evidence="1" id="KW-0833">Ubl conjugation pathway</keyword>
<dbReference type="GO" id="GO:0072344">
    <property type="term" value="P:rescue of stalled ribosome"/>
    <property type="evidence" value="ECO:0007669"/>
    <property type="project" value="UniProtKB-UniRule"/>
</dbReference>
<comment type="pathway">
    <text evidence="1">Protein modification; protein ubiquitination.</text>
</comment>
<keyword evidence="1" id="KW-0808">Transferase</keyword>
<keyword evidence="1" id="KW-0479">Metal-binding</keyword>
<dbReference type="GO" id="GO:1990116">
    <property type="term" value="P:ribosome-associated ubiquitin-dependent protein catabolic process"/>
    <property type="evidence" value="ECO:0007669"/>
    <property type="project" value="UniProtKB-UniRule"/>
</dbReference>
<dbReference type="Proteomes" id="UP000789524">
    <property type="component" value="Unassembled WGS sequence"/>
</dbReference>
<dbReference type="InterPro" id="IPR013083">
    <property type="entry name" value="Znf_RING/FYVE/PHD"/>
</dbReference>
<dbReference type="PANTHER" id="PTHR12389:SF0">
    <property type="entry name" value="E3 UBIQUITIN-PROTEIN LIGASE LISTERIN"/>
    <property type="match status" value="1"/>
</dbReference>
<dbReference type="GO" id="GO:0043023">
    <property type="term" value="F:ribosomal large subunit binding"/>
    <property type="evidence" value="ECO:0007669"/>
    <property type="project" value="TreeGrafter"/>
</dbReference>
<evidence type="ECO:0000256" key="3">
    <source>
        <dbReference type="SAM" id="MobiDB-lite"/>
    </source>
</evidence>
<comment type="subunit">
    <text evidence="1">Component of the ribosome quality control complex (RQC).</text>
</comment>
<dbReference type="UniPathway" id="UPA00143"/>
<proteinExistence type="inferred from homology"/>
<dbReference type="GO" id="GO:0008270">
    <property type="term" value="F:zinc ion binding"/>
    <property type="evidence" value="ECO:0007669"/>
    <property type="project" value="UniProtKB-KW"/>
</dbReference>
<dbReference type="InterPro" id="IPR054478">
    <property type="entry name" value="LTN1_UBC"/>
</dbReference>
<accession>A0A8J2QC50</accession>
<keyword evidence="1" id="KW-0863">Zinc-finger</keyword>
<dbReference type="GO" id="GO:0005829">
    <property type="term" value="C:cytosol"/>
    <property type="evidence" value="ECO:0007669"/>
    <property type="project" value="UniProtKB-UniRule"/>
</dbReference>
<comment type="catalytic activity">
    <reaction evidence="1">
        <text>S-ubiquitinyl-[E2 ubiquitin-conjugating enzyme]-L-cysteine + [acceptor protein]-L-lysine = [E2 ubiquitin-conjugating enzyme]-L-cysteine + N(6)-ubiquitinyl-[acceptor protein]-L-lysine.</text>
        <dbReference type="EC" id="2.3.2.27"/>
    </reaction>
</comment>
<reference evidence="6" key="1">
    <citation type="submission" date="2021-09" db="EMBL/GenBank/DDBJ databases">
        <authorList>
            <person name="Martin H S."/>
        </authorList>
    </citation>
    <scope>NUCLEOTIDE SEQUENCE</scope>
</reference>
<dbReference type="GO" id="GO:0016567">
    <property type="term" value="P:protein ubiquitination"/>
    <property type="evidence" value="ECO:0007669"/>
    <property type="project" value="UniProtKB-UniPathway"/>
</dbReference>
<dbReference type="InterPro" id="IPR011989">
    <property type="entry name" value="ARM-like"/>
</dbReference>
<dbReference type="EMBL" id="CAKASE010000044">
    <property type="protein sequence ID" value="CAG9559475.1"/>
    <property type="molecule type" value="Genomic_DNA"/>
</dbReference>
<dbReference type="GO" id="GO:1990112">
    <property type="term" value="C:RQC complex"/>
    <property type="evidence" value="ECO:0007669"/>
    <property type="project" value="UniProtKB-UniRule"/>
</dbReference>
<dbReference type="SUPFAM" id="SSF48371">
    <property type="entry name" value="ARM repeat"/>
    <property type="match status" value="1"/>
</dbReference>
<dbReference type="PANTHER" id="PTHR12389">
    <property type="entry name" value="ZINC FINGER PROTEIN 294"/>
    <property type="match status" value="1"/>
</dbReference>
<evidence type="ECO:0000313" key="6">
    <source>
        <dbReference type="EMBL" id="CAG9559475.1"/>
    </source>
</evidence>
<keyword evidence="1" id="KW-0862">Zinc</keyword>
<dbReference type="InterPro" id="IPR054476">
    <property type="entry name" value="Ltn1_N"/>
</dbReference>
<feature type="domain" description="E3 ubiquitin-protein ligase listerin ubiquitin conjugating" evidence="5">
    <location>
        <begin position="1559"/>
        <end position="1634"/>
    </location>
</feature>
<evidence type="ECO:0000259" key="5">
    <source>
        <dbReference type="Pfam" id="PF23009"/>
    </source>
</evidence>
<dbReference type="OrthoDB" id="6108at2759"/>
<dbReference type="GO" id="GO:0061630">
    <property type="term" value="F:ubiquitin protein ligase activity"/>
    <property type="evidence" value="ECO:0007669"/>
    <property type="project" value="UniProtKB-UniRule"/>
</dbReference>
<protein>
    <recommendedName>
        <fullName evidence="1">E3 ubiquitin-protein ligase listerin</fullName>
        <ecNumber evidence="1">2.3.2.27</ecNumber>
    </recommendedName>
    <alternativeName>
        <fullName evidence="1">RING-type E3 ubiquitin transferase listerin</fullName>
    </alternativeName>
</protein>
<keyword evidence="7" id="KW-1185">Reference proteome</keyword>
<dbReference type="Gene3D" id="3.30.40.10">
    <property type="entry name" value="Zinc/RING finger domain, C3HC4 (zinc finger)"/>
    <property type="match status" value="1"/>
</dbReference>
<dbReference type="Pfam" id="PF23009">
    <property type="entry name" value="UBC_like"/>
    <property type="match status" value="1"/>
</dbReference>
<keyword evidence="2" id="KW-0175">Coiled coil</keyword>
<evidence type="ECO:0000259" key="4">
    <source>
        <dbReference type="Pfam" id="PF22958"/>
    </source>
</evidence>
<dbReference type="InterPro" id="IPR016024">
    <property type="entry name" value="ARM-type_fold"/>
</dbReference>
<feature type="coiled-coil region" evidence="2">
    <location>
        <begin position="232"/>
        <end position="266"/>
    </location>
</feature>
<dbReference type="Gene3D" id="1.25.10.10">
    <property type="entry name" value="Leucine-rich Repeat Variant"/>
    <property type="match status" value="1"/>
</dbReference>
<evidence type="ECO:0000256" key="2">
    <source>
        <dbReference type="SAM" id="Coils"/>
    </source>
</evidence>
<name>A0A8J2QC50_9NEOP</name>